<dbReference type="Proteomes" id="UP000320333">
    <property type="component" value="Unassembled WGS sequence"/>
</dbReference>
<feature type="compositionally biased region" description="Low complexity" evidence="1">
    <location>
        <begin position="53"/>
        <end position="68"/>
    </location>
</feature>
<evidence type="ECO:0000313" key="2">
    <source>
        <dbReference type="EMBL" id="TPX77499.1"/>
    </source>
</evidence>
<reference evidence="2 3" key="1">
    <citation type="journal article" date="2019" name="Sci. Rep.">
        <title>Comparative genomics of chytrid fungi reveal insights into the obligate biotrophic and pathogenic lifestyle of Synchytrium endobioticum.</title>
        <authorList>
            <person name="van de Vossenberg B.T.L.H."/>
            <person name="Warris S."/>
            <person name="Nguyen H.D.T."/>
            <person name="van Gent-Pelzer M.P.E."/>
            <person name="Joly D.L."/>
            <person name="van de Geest H.C."/>
            <person name="Bonants P.J.M."/>
            <person name="Smith D.S."/>
            <person name="Levesque C.A."/>
            <person name="van der Lee T.A.J."/>
        </authorList>
    </citation>
    <scope>NUCLEOTIDE SEQUENCE [LARGE SCALE GENOMIC DNA]</scope>
    <source>
        <strain evidence="2 3">CBS 675.73</strain>
    </source>
</reference>
<evidence type="ECO:0000313" key="3">
    <source>
        <dbReference type="Proteomes" id="UP000320333"/>
    </source>
</evidence>
<feature type="region of interest" description="Disordered" evidence="1">
    <location>
        <begin position="239"/>
        <end position="328"/>
    </location>
</feature>
<feature type="region of interest" description="Disordered" evidence="1">
    <location>
        <begin position="1"/>
        <end position="97"/>
    </location>
</feature>
<feature type="compositionally biased region" description="Polar residues" evidence="1">
    <location>
        <begin position="620"/>
        <end position="629"/>
    </location>
</feature>
<accession>A0A507FM72</accession>
<name>A0A507FM72_9FUNG</name>
<proteinExistence type="predicted"/>
<protein>
    <submittedName>
        <fullName evidence="2">Uncharacterized protein</fullName>
    </submittedName>
</protein>
<feature type="region of interest" description="Disordered" evidence="1">
    <location>
        <begin position="364"/>
        <end position="383"/>
    </location>
</feature>
<comment type="caution">
    <text evidence="2">The sequence shown here is derived from an EMBL/GenBank/DDBJ whole genome shotgun (WGS) entry which is preliminary data.</text>
</comment>
<feature type="compositionally biased region" description="Polar residues" evidence="1">
    <location>
        <begin position="40"/>
        <end position="50"/>
    </location>
</feature>
<feature type="region of interest" description="Disordered" evidence="1">
    <location>
        <begin position="393"/>
        <end position="453"/>
    </location>
</feature>
<dbReference type="OrthoDB" id="2162449at2759"/>
<feature type="compositionally biased region" description="Basic and acidic residues" evidence="1">
    <location>
        <begin position="140"/>
        <end position="155"/>
    </location>
</feature>
<feature type="region of interest" description="Disordered" evidence="1">
    <location>
        <begin position="124"/>
        <end position="155"/>
    </location>
</feature>
<feature type="region of interest" description="Disordered" evidence="1">
    <location>
        <begin position="572"/>
        <end position="629"/>
    </location>
</feature>
<feature type="compositionally biased region" description="Basic residues" evidence="1">
    <location>
        <begin position="414"/>
        <end position="432"/>
    </location>
</feature>
<feature type="compositionally biased region" description="Basic residues" evidence="1">
    <location>
        <begin position="239"/>
        <end position="249"/>
    </location>
</feature>
<organism evidence="2 3">
    <name type="scientific">Chytriomyces confervae</name>
    <dbReference type="NCBI Taxonomy" id="246404"/>
    <lineage>
        <taxon>Eukaryota</taxon>
        <taxon>Fungi</taxon>
        <taxon>Fungi incertae sedis</taxon>
        <taxon>Chytridiomycota</taxon>
        <taxon>Chytridiomycota incertae sedis</taxon>
        <taxon>Chytridiomycetes</taxon>
        <taxon>Chytridiales</taxon>
        <taxon>Chytriomycetaceae</taxon>
        <taxon>Chytriomyces</taxon>
    </lineage>
</organism>
<feature type="compositionally biased region" description="Basic and acidic residues" evidence="1">
    <location>
        <begin position="308"/>
        <end position="322"/>
    </location>
</feature>
<feature type="compositionally biased region" description="Polar residues" evidence="1">
    <location>
        <begin position="23"/>
        <end position="33"/>
    </location>
</feature>
<gene>
    <name evidence="2" type="ORF">CcCBS67573_g01215</name>
</gene>
<evidence type="ECO:0000256" key="1">
    <source>
        <dbReference type="SAM" id="MobiDB-lite"/>
    </source>
</evidence>
<keyword evidence="3" id="KW-1185">Reference proteome</keyword>
<dbReference type="EMBL" id="QEAP01000019">
    <property type="protein sequence ID" value="TPX77499.1"/>
    <property type="molecule type" value="Genomic_DNA"/>
</dbReference>
<feature type="compositionally biased region" description="Polar residues" evidence="1">
    <location>
        <begin position="124"/>
        <end position="139"/>
    </location>
</feature>
<sequence length="1449" mass="154560">MRSSIRVKSTEKENEEEMRTGMSAKTQTRTDSGCTDEHASATSFAWTSSEPGPLASASSSTVPPTTALHEVTTAATQRALAGPRLSRSSSALLDPLEHSPSPVILQATLPAFATAALPAIASNNSHFDTQPKQAPNSAEESGRKKQGTDSNHDPVEDLDLVSFKQSLSFDSLSSAESYQTAVVSLNDGVVDEAATSKKLLNLSNMAAFSAKQAPLTVSKVDASFSGDSVFDEMYINSRPHRGTSAKSRKSTPTTCIESPTRISTEMAASTANSKSVSNQPSLKDSCTETKQPSTQSKGTSTFSAKQPLSKEKSARDVGEKESTSSSVPKILSRTASGFWNPLQNLVNAAAASLASVGGSSSITLYESDSHNEDGEDDDTANGVSENLNAVQGMETEANDRGTPSESASLSENSKKKKKKNKNKNSKKHKKKKSADAEAAATSNTVNGSLPTDETEETGFITVLRRGSANSGLASKSVSAGKHDSASTVVSGTSKSGNLDMTALESFRAVPSDSVSTKKESDAILELDGVPLAEKLCLPVSSQQNPPRSGQPALKVEYSKAYMGASAKSALGTTTSLSPHTPASVLKAEPAPPLDSAKMSSPHEQLPRKLSVSETKPYPSTKPQSASAKYLNSTHVSSALKTESETLPEIPQWQKLVISSHVSTVYYADLIDEVIRTLGYKLVSICRKPDSYPQNLAFGHSRRIVAGQESFTTEFTPPCTKGSLHLYLQRTESSTPLTSKLGLEHLRTYMAKQMQHQSEGADGGISSRPSSARTNAEVSTVKERQHPGPIMFSVSREQDPHINGLFSSDLRSLSKSHARLQRAELFGCYVGGLNANGEAALPPGGVQIPQVLCVLARGGFGVPVMRTLLKKKKDGLEFLGLRYVKALLPFQARIVTPYGVCDPKWAASCRFLSAGCADVYGEGVANEAFEGHEEEDGGDNKEENGDNGYMIIVLRKVNAFQEVDGFISSFIDSYSSLGLDAGHGVHDESALTSADKLHLSLLVSQNPEMAYATLTSFFRDSDLIPERWVGALTGPSAHIKGLTSPDDPEVISNPTAIPLSLICPPRGHHALLLLKGSSCRCLGSLLDRLILDSGLVLTSVRFMSLSSTTAGKLVSVNSDLVTRWDVNESFDEESNKNIASGSSDVDYAGVGLDGLLKWATSTPLCMLVVWGVSATRRVHEIMSEFSVHRGITKPSLKLAEALSRGSAVLSQDFYVPNNFGIGQYQISVLCPKGFPIEVREFPRQLGTFQRKLIPRRLSMLPVHERRLQPSGFVAAVPPTTTLSTLIMTSVYPTFEANMVEWNRILAAVMQTTGSQQTHLDGSPYQRSGPGNDKSAVAVVGMSYFVATEPLAMQISECIDGSEGARACVNNILNGPCFAIVFEGGRDAETNLSSIVSGASIRDQAKLVAVLTHEKSMAFVPLVVTELAATSGYRLGFSNPSPSALASPEAV</sequence>
<feature type="compositionally biased region" description="Polar residues" evidence="1">
    <location>
        <begin position="250"/>
        <end position="306"/>
    </location>
</feature>